<proteinExistence type="predicted"/>
<evidence type="ECO:0000259" key="1">
    <source>
        <dbReference type="Pfam" id="PF18804"/>
    </source>
</evidence>
<feature type="domain" description="CxC3 like cysteine cluster" evidence="1">
    <location>
        <begin position="25"/>
        <end position="136"/>
    </location>
</feature>
<reference evidence="2 3" key="1">
    <citation type="journal article" date="2023" name="Nucleic Acids Res.">
        <title>The hologenome of Daphnia magna reveals possible DNA methylation and microbiome-mediated evolution of the host genome.</title>
        <authorList>
            <person name="Chaturvedi A."/>
            <person name="Li X."/>
            <person name="Dhandapani V."/>
            <person name="Marshall H."/>
            <person name="Kissane S."/>
            <person name="Cuenca-Cambronero M."/>
            <person name="Asole G."/>
            <person name="Calvet F."/>
            <person name="Ruiz-Romero M."/>
            <person name="Marangio P."/>
            <person name="Guigo R."/>
            <person name="Rago D."/>
            <person name="Mirbahai L."/>
            <person name="Eastwood N."/>
            <person name="Colbourne J.K."/>
            <person name="Zhou J."/>
            <person name="Mallon E."/>
            <person name="Orsini L."/>
        </authorList>
    </citation>
    <scope>NUCLEOTIDE SEQUENCE [LARGE SCALE GENOMIC DNA]</scope>
    <source>
        <strain evidence="2">LRV0_1</strain>
    </source>
</reference>
<accession>A0ABQ9YZY2</accession>
<dbReference type="Pfam" id="PF18804">
    <property type="entry name" value="CxC3"/>
    <property type="match status" value="1"/>
</dbReference>
<dbReference type="EMBL" id="JAOYFB010000002">
    <property type="protein sequence ID" value="KAK4006210.1"/>
    <property type="molecule type" value="Genomic_DNA"/>
</dbReference>
<name>A0ABQ9YZY2_9CRUS</name>
<sequence>MGRKKLSTEEKATRNRIYNEKRRKEVAVPVSCPVACWSCLNPETCRLIPGSSPCIIVTKDGRFDLYESLFKCKSCDTTRTATVEDNVAAGYIPGTPKRTNFFVSSDLAEFLYNLKYLTPGTSEQKFIETLSAVSIKAGRVGTINTPLFNKAVKAYDYMNHLVHIKVRHSEKKRCRCCTPFQLCCHVDGNHKLIRRMRNNESLQRSWFGDAIILHDNEFSVLNNQINALKPQKYSLCKKILENPSSTLKYPTAKIITA</sequence>
<dbReference type="Proteomes" id="UP001234178">
    <property type="component" value="Unassembled WGS sequence"/>
</dbReference>
<organism evidence="2 3">
    <name type="scientific">Daphnia magna</name>
    <dbReference type="NCBI Taxonomy" id="35525"/>
    <lineage>
        <taxon>Eukaryota</taxon>
        <taxon>Metazoa</taxon>
        <taxon>Ecdysozoa</taxon>
        <taxon>Arthropoda</taxon>
        <taxon>Crustacea</taxon>
        <taxon>Branchiopoda</taxon>
        <taxon>Diplostraca</taxon>
        <taxon>Cladocera</taxon>
        <taxon>Anomopoda</taxon>
        <taxon>Daphniidae</taxon>
        <taxon>Daphnia</taxon>
    </lineage>
</organism>
<comment type="caution">
    <text evidence="2">The sequence shown here is derived from an EMBL/GenBank/DDBJ whole genome shotgun (WGS) entry which is preliminary data.</text>
</comment>
<gene>
    <name evidence="2" type="ORF">OUZ56_011365</name>
</gene>
<dbReference type="InterPro" id="IPR040564">
    <property type="entry name" value="CxC3-like"/>
</dbReference>
<protein>
    <recommendedName>
        <fullName evidence="1">CxC3 like cysteine cluster domain-containing protein</fullName>
    </recommendedName>
</protein>
<evidence type="ECO:0000313" key="2">
    <source>
        <dbReference type="EMBL" id="KAK4006210.1"/>
    </source>
</evidence>
<keyword evidence="3" id="KW-1185">Reference proteome</keyword>
<evidence type="ECO:0000313" key="3">
    <source>
        <dbReference type="Proteomes" id="UP001234178"/>
    </source>
</evidence>